<evidence type="ECO:0000313" key="3">
    <source>
        <dbReference type="EMBL" id="MDI3319419.1"/>
    </source>
</evidence>
<gene>
    <name evidence="3" type="ORF">QJ048_06525</name>
</gene>
<dbReference type="Pfam" id="PF13102">
    <property type="entry name" value="Phage_int_SAM_5"/>
    <property type="match status" value="1"/>
</dbReference>
<dbReference type="Gene3D" id="1.10.150.130">
    <property type="match status" value="1"/>
</dbReference>
<name>A0ABT6RA18_9BACT</name>
<comment type="caution">
    <text evidence="3">The sequence shown here is derived from an EMBL/GenBank/DDBJ whole genome shotgun (WGS) entry which is preliminary data.</text>
</comment>
<dbReference type="Proteomes" id="UP001226434">
    <property type="component" value="Unassembled WGS sequence"/>
</dbReference>
<dbReference type="InterPro" id="IPR011010">
    <property type="entry name" value="DNA_brk_join_enz"/>
</dbReference>
<dbReference type="RefSeq" id="WP_282333532.1">
    <property type="nucleotide sequence ID" value="NZ_JASBRG010000003.1"/>
</dbReference>
<accession>A0ABT6RA18</accession>
<dbReference type="InterPro" id="IPR010998">
    <property type="entry name" value="Integrase_recombinase_N"/>
</dbReference>
<evidence type="ECO:0000256" key="1">
    <source>
        <dbReference type="ARBA" id="ARBA00023125"/>
    </source>
</evidence>
<dbReference type="EMBL" id="JASBRG010000003">
    <property type="protein sequence ID" value="MDI3319419.1"/>
    <property type="molecule type" value="Genomic_DNA"/>
</dbReference>
<dbReference type="InterPro" id="IPR025269">
    <property type="entry name" value="SAM-like_dom"/>
</dbReference>
<evidence type="ECO:0000259" key="2">
    <source>
        <dbReference type="Pfam" id="PF13102"/>
    </source>
</evidence>
<proteinExistence type="predicted"/>
<organism evidence="3 4">
    <name type="scientific">Pinibacter soli</name>
    <dbReference type="NCBI Taxonomy" id="3044211"/>
    <lineage>
        <taxon>Bacteria</taxon>
        <taxon>Pseudomonadati</taxon>
        <taxon>Bacteroidota</taxon>
        <taxon>Chitinophagia</taxon>
        <taxon>Chitinophagales</taxon>
        <taxon>Chitinophagaceae</taxon>
        <taxon>Pinibacter</taxon>
    </lineage>
</organism>
<sequence>MIAFMKSQYGVTDRKLFELKYSFIADFEHYLMAIEGSCYNTATKYLKILKQVVIVAVEQEWIPASPFQTFKCTYEESVRHKLTMQEISAMYLKEFNSDRLRAVRDVYVFCCYTGFAYQDVYNLTPGVD</sequence>
<keyword evidence="1" id="KW-0238">DNA-binding</keyword>
<evidence type="ECO:0000313" key="4">
    <source>
        <dbReference type="Proteomes" id="UP001226434"/>
    </source>
</evidence>
<reference evidence="3 4" key="1">
    <citation type="submission" date="2023-05" db="EMBL/GenBank/DDBJ databases">
        <title>Genome sequence of Pinibacter sp. MAH-24.</title>
        <authorList>
            <person name="Huq M.A."/>
        </authorList>
    </citation>
    <scope>NUCLEOTIDE SEQUENCE [LARGE SCALE GENOMIC DNA]</scope>
    <source>
        <strain evidence="3 4">MAH-24</strain>
    </source>
</reference>
<dbReference type="SUPFAM" id="SSF56349">
    <property type="entry name" value="DNA breaking-rejoining enzymes"/>
    <property type="match status" value="1"/>
</dbReference>
<protein>
    <submittedName>
        <fullName evidence="3">Phage integrase SAM-like domain-containing protein</fullName>
    </submittedName>
</protein>
<feature type="domain" description="Phage integrase SAM-like" evidence="2">
    <location>
        <begin position="12"/>
        <end position="71"/>
    </location>
</feature>
<keyword evidence="4" id="KW-1185">Reference proteome</keyword>